<feature type="transmembrane region" description="Helical" evidence="1">
    <location>
        <begin position="152"/>
        <end position="177"/>
    </location>
</feature>
<comment type="caution">
    <text evidence="2">The sequence shown here is derived from an EMBL/GenBank/DDBJ whole genome shotgun (WGS) entry which is preliminary data.</text>
</comment>
<dbReference type="Proteomes" id="UP001348641">
    <property type="component" value="Unassembled WGS sequence"/>
</dbReference>
<evidence type="ECO:0000313" key="2">
    <source>
        <dbReference type="EMBL" id="MEE2049206.1"/>
    </source>
</evidence>
<keyword evidence="1" id="KW-0812">Transmembrane</keyword>
<dbReference type="Gene3D" id="1.10.1740.10">
    <property type="match status" value="1"/>
</dbReference>
<dbReference type="RefSeq" id="WP_330156495.1">
    <property type="nucleotide sequence ID" value="NZ_BAAAJA010000016.1"/>
</dbReference>
<reference evidence="2 3" key="1">
    <citation type="submission" date="2023-07" db="EMBL/GenBank/DDBJ databases">
        <authorList>
            <person name="Girao M."/>
            <person name="Carvalho M.F."/>
        </authorList>
    </citation>
    <scope>NUCLEOTIDE SEQUENCE [LARGE SCALE GENOMIC DNA]</scope>
    <source>
        <strain evidence="2 3">66/93</strain>
    </source>
</reference>
<name>A0ABU7KIS9_9ACTN</name>
<dbReference type="InterPro" id="IPR013325">
    <property type="entry name" value="RNA_pol_sigma_r2"/>
</dbReference>
<evidence type="ECO:0000256" key="1">
    <source>
        <dbReference type="SAM" id="Phobius"/>
    </source>
</evidence>
<keyword evidence="1" id="KW-0472">Membrane</keyword>
<keyword evidence="1" id="KW-1133">Transmembrane helix</keyword>
<gene>
    <name evidence="2" type="ORF">Q8A49_01695</name>
</gene>
<sequence>MTDQDLLHALRSSRIPRADAYARLLDAYGEELYRRCILVLRDRDAAHVVLRDTLIAARAHIGRLEEPEHLGEWLHALAEAECARRLASGLRTAAPVGMSMPERTALVPVRVLNGMSGPELDGYRAHVAARADHFDRNGFPVRPDGPLRLRGVVALAPVALVVVCALLLVAFAGFVLARDHAPESAPGEAIPQSRR</sequence>
<proteinExistence type="predicted"/>
<organism evidence="2 3">
    <name type="scientific">Nocardiopsis tropica</name>
    <dbReference type="NCBI Taxonomy" id="109330"/>
    <lineage>
        <taxon>Bacteria</taxon>
        <taxon>Bacillati</taxon>
        <taxon>Actinomycetota</taxon>
        <taxon>Actinomycetes</taxon>
        <taxon>Streptosporangiales</taxon>
        <taxon>Nocardiopsidaceae</taxon>
        <taxon>Nocardiopsis</taxon>
    </lineage>
</organism>
<dbReference type="EMBL" id="JAUUCC010000002">
    <property type="protein sequence ID" value="MEE2049206.1"/>
    <property type="molecule type" value="Genomic_DNA"/>
</dbReference>
<protein>
    <submittedName>
        <fullName evidence="2">Sigma-70 family RNA polymerase sigma factor</fullName>
    </submittedName>
</protein>
<accession>A0ABU7KIS9</accession>
<dbReference type="SUPFAM" id="SSF88946">
    <property type="entry name" value="Sigma2 domain of RNA polymerase sigma factors"/>
    <property type="match status" value="1"/>
</dbReference>
<evidence type="ECO:0000313" key="3">
    <source>
        <dbReference type="Proteomes" id="UP001348641"/>
    </source>
</evidence>